<sequence length="652" mass="70408">MVDVTTWDRSGGNVIYKALTHPLAVAPLRALEGALAGRRFAVYDPEGMLPTLLAFHPGLRPAAILTHDSLAVGRDDGHGGTLLPLTALMGDGERGSPKALEGVEDVLALSFDGPRMAERFKAILGGRTLHTLAAARLPESWLERDKPYLDKGHFVTNFAFFRDDGRFSTRLTTADYWSGYGARNLRYWFRLMDAQGQTLAEWEHPITSPGATVVVDSTEVRRRFGLGPFTGQLFVHVIGARGHDVLKYALDTIGKPGEDSLSVTHDANPWPAGRYGSLPAPRAGEELVVWVQNSHGTAIPDGAITFNPMGVAAEGAPMPGGPLGPYATRAVDVGALLPNTRWPAQIETRAGHHIVRPRYEMTPHGGQGAAQEGQGGAGLTRIAHLNVMRADIKPDPALEAMPAVMGRGFLMPFPVLDPKSHETWFQPNPMSEALESLPARLDVFDQAGTLKASHFLGNLPRAFKGAWPVHEWTDAPGHAELVYDFSAGGVADGWPHGMARYRHKATGHEAESSFGGHIYNSLMTWRSEPQSYAGPPPGLSTRIFLKLGHGAQGRALTSFCCLIHPVSGEGGAPSQTELRLHGADGALIAVKTLSVPPRGSLMLRPHELFSASDISQAADGYVMLRDRTCRLFGYHGLEDSAGRFSLDHMFGF</sequence>
<keyword evidence="2" id="KW-1185">Reference proteome</keyword>
<dbReference type="OrthoDB" id="7230413at2"/>
<dbReference type="KEGG" id="swf:E3E12_07275"/>
<proteinExistence type="predicted"/>
<dbReference type="AlphaFoldDB" id="A0A4Y6U9F8"/>
<accession>A0A4Y6U9F8</accession>
<gene>
    <name evidence="1" type="ORF">E3E12_07275</name>
</gene>
<dbReference type="EMBL" id="CP038231">
    <property type="protein sequence ID" value="QDH14012.1"/>
    <property type="molecule type" value="Genomic_DNA"/>
</dbReference>
<evidence type="ECO:0000313" key="2">
    <source>
        <dbReference type="Proteomes" id="UP000318709"/>
    </source>
</evidence>
<dbReference type="RefSeq" id="WP_141443719.1">
    <property type="nucleotide sequence ID" value="NZ_CP038231.1"/>
</dbReference>
<name>A0A4Y6U9F8_9PROT</name>
<evidence type="ECO:0000313" key="1">
    <source>
        <dbReference type="EMBL" id="QDH14012.1"/>
    </source>
</evidence>
<organism evidence="1 2">
    <name type="scientific">Formicincola oecophyllae</name>
    <dbReference type="NCBI Taxonomy" id="2558361"/>
    <lineage>
        <taxon>Bacteria</taxon>
        <taxon>Pseudomonadati</taxon>
        <taxon>Pseudomonadota</taxon>
        <taxon>Alphaproteobacteria</taxon>
        <taxon>Acetobacterales</taxon>
        <taxon>Acetobacteraceae</taxon>
        <taxon>Formicincola</taxon>
    </lineage>
</organism>
<reference evidence="1 2" key="1">
    <citation type="submission" date="2019-03" db="EMBL/GenBank/DDBJ databases">
        <title>The complete genome sequence of Swingsia_sp. F3b2 LMG30590(T).</title>
        <authorList>
            <person name="Chua K.-O."/>
            <person name="Chan K.-G."/>
            <person name="See-Too W.-S."/>
        </authorList>
    </citation>
    <scope>NUCLEOTIDE SEQUENCE [LARGE SCALE GENOMIC DNA]</scope>
    <source>
        <strain evidence="1 2">F3b2</strain>
    </source>
</reference>
<dbReference type="Proteomes" id="UP000318709">
    <property type="component" value="Chromosome"/>
</dbReference>
<protein>
    <submittedName>
        <fullName evidence="1">Uncharacterized protein</fullName>
    </submittedName>
</protein>